<proteinExistence type="predicted"/>
<feature type="transmembrane region" description="Helical" evidence="1">
    <location>
        <begin position="196"/>
        <end position="214"/>
    </location>
</feature>
<sequence>MSDLDDEPSKAIVAMVSSLAERTNFARVNSAPNLAEPAAVSAILWLIDFASECFDAHFDDQKALALKTGQLVKKSSSQARAMELRLQSVSQRTEGLTAMVERIERAHDAADQLPADLEALAESRRTVADLRNEAEKDRAHVLALREALDKANETMKVQFDEATSILALCESAYSSATSLGLAAAFSERSKKLDWSTWAWVVGLVGALAIGGYVGGQQLESLARLMATPDSSVGIVLLNLMLAGLSVGAPIWFAWLATKQIGQRFRLSEDYAFKASISRAYEGYRREASRVDPELEQQLLRSALSRLDEQPLRLVESASYGSPWHELIASDLVKNAAKSVPGFVEKVTDLASNSLERARNKVGVSSAPAGISGDIPKDT</sequence>
<accession>A0ABS3AG06</accession>
<dbReference type="Proteomes" id="UP000772591">
    <property type="component" value="Unassembled WGS sequence"/>
</dbReference>
<evidence type="ECO:0000313" key="2">
    <source>
        <dbReference type="EMBL" id="MBN3965837.1"/>
    </source>
</evidence>
<dbReference type="RefSeq" id="WP_205892645.1">
    <property type="nucleotide sequence ID" value="NZ_JADEVO010000013.1"/>
</dbReference>
<keyword evidence="3" id="KW-1185">Reference proteome</keyword>
<dbReference type="EMBL" id="JADEVO010000013">
    <property type="protein sequence ID" value="MBN3965837.1"/>
    <property type="molecule type" value="Genomic_DNA"/>
</dbReference>
<evidence type="ECO:0000313" key="3">
    <source>
        <dbReference type="Proteomes" id="UP000772591"/>
    </source>
</evidence>
<reference evidence="2 3" key="1">
    <citation type="journal article" date="2021" name="Int. J. Syst. Evol. Microbiol.">
        <title>Pseudomonas piscium sp. nov., Pseudomonas pisciculturae sp. nov., Pseudomonas mucoides sp. nov. and Pseudomonas neuropathica sp. nov. isolated from rainbow trout.</title>
        <authorList>
            <person name="Duman M."/>
            <person name="Mulet M."/>
            <person name="Altun S."/>
            <person name="Saticioglu I.B."/>
            <person name="Gomila M."/>
            <person name="Lalucat J."/>
            <person name="Garcia-Valdes E."/>
        </authorList>
    </citation>
    <scope>NUCLEOTIDE SEQUENCE [LARGE SCALE GENOMIC DNA]</scope>
    <source>
        <strain evidence="2 3">LMG 28632</strain>
    </source>
</reference>
<evidence type="ECO:0000256" key="1">
    <source>
        <dbReference type="SAM" id="Phobius"/>
    </source>
</evidence>
<keyword evidence="1" id="KW-0472">Membrane</keyword>
<name>A0ABS3AG06_9PSED</name>
<gene>
    <name evidence="2" type="ORF">IMW75_11160</name>
</gene>
<keyword evidence="1" id="KW-1133">Transmembrane helix</keyword>
<organism evidence="2 3">
    <name type="scientific">Pseudomonas gregormendelii</name>
    <dbReference type="NCBI Taxonomy" id="1628277"/>
    <lineage>
        <taxon>Bacteria</taxon>
        <taxon>Pseudomonadati</taxon>
        <taxon>Pseudomonadota</taxon>
        <taxon>Gammaproteobacteria</taxon>
        <taxon>Pseudomonadales</taxon>
        <taxon>Pseudomonadaceae</taxon>
        <taxon>Pseudomonas</taxon>
    </lineage>
</organism>
<protein>
    <submittedName>
        <fullName evidence="2">Uncharacterized protein</fullName>
    </submittedName>
</protein>
<feature type="transmembrane region" description="Helical" evidence="1">
    <location>
        <begin position="234"/>
        <end position="256"/>
    </location>
</feature>
<keyword evidence="1" id="KW-0812">Transmembrane</keyword>
<comment type="caution">
    <text evidence="2">The sequence shown here is derived from an EMBL/GenBank/DDBJ whole genome shotgun (WGS) entry which is preliminary data.</text>
</comment>